<keyword evidence="4" id="KW-0808">Transferase</keyword>
<dbReference type="EC" id="2.7.13.3" evidence="2"/>
<evidence type="ECO:0000313" key="11">
    <source>
        <dbReference type="EMBL" id="GAB94437.1"/>
    </source>
</evidence>
<dbReference type="Gene3D" id="3.30.565.10">
    <property type="entry name" value="Histidine kinase-like ATPase, C-terminal domain"/>
    <property type="match status" value="1"/>
</dbReference>
<proteinExistence type="predicted"/>
<organism evidence="11 12">
    <name type="scientific">Kineosphaera limosa NBRC 100340</name>
    <dbReference type="NCBI Taxonomy" id="1184609"/>
    <lineage>
        <taxon>Bacteria</taxon>
        <taxon>Bacillati</taxon>
        <taxon>Actinomycetota</taxon>
        <taxon>Actinomycetes</taxon>
        <taxon>Micrococcales</taxon>
        <taxon>Dermatophilaceae</taxon>
        <taxon>Kineosphaera</taxon>
    </lineage>
</organism>
<dbReference type="Gene3D" id="1.20.5.1930">
    <property type="match status" value="1"/>
</dbReference>
<feature type="domain" description="Histidine kinase/HSP90-like ATPase" evidence="10">
    <location>
        <begin position="285"/>
        <end position="378"/>
    </location>
</feature>
<keyword evidence="9" id="KW-0472">Membrane</keyword>
<dbReference type="InterPro" id="IPR011712">
    <property type="entry name" value="Sig_transdc_His_kin_sub3_dim/P"/>
</dbReference>
<keyword evidence="8" id="KW-0902">Two-component regulatory system</keyword>
<comment type="catalytic activity">
    <reaction evidence="1">
        <text>ATP + protein L-histidine = ADP + protein N-phospho-L-histidine.</text>
        <dbReference type="EC" id="2.7.13.3"/>
    </reaction>
</comment>
<evidence type="ECO:0000256" key="8">
    <source>
        <dbReference type="ARBA" id="ARBA00023012"/>
    </source>
</evidence>
<dbReference type="GO" id="GO:0046983">
    <property type="term" value="F:protein dimerization activity"/>
    <property type="evidence" value="ECO:0007669"/>
    <property type="project" value="InterPro"/>
</dbReference>
<evidence type="ECO:0000256" key="2">
    <source>
        <dbReference type="ARBA" id="ARBA00012438"/>
    </source>
</evidence>
<comment type="caution">
    <text evidence="11">The sequence shown here is derived from an EMBL/GenBank/DDBJ whole genome shotgun (WGS) entry which is preliminary data.</text>
</comment>
<dbReference type="PANTHER" id="PTHR24421">
    <property type="entry name" value="NITRATE/NITRITE SENSOR PROTEIN NARX-RELATED"/>
    <property type="match status" value="1"/>
</dbReference>
<evidence type="ECO:0000256" key="6">
    <source>
        <dbReference type="ARBA" id="ARBA00022777"/>
    </source>
</evidence>
<feature type="transmembrane region" description="Helical" evidence="9">
    <location>
        <begin position="121"/>
        <end position="139"/>
    </location>
</feature>
<accession>K6WQQ5</accession>
<evidence type="ECO:0000259" key="10">
    <source>
        <dbReference type="SMART" id="SM00387"/>
    </source>
</evidence>
<sequence>MLTHALRSLWKEPPASDPPARGRRDWALVAAVMVSSLLEGTLGPGISWRPVVTIVALTLAPVLLWRRTHPLVTVIVGFGVGTALGLVGSFAGESGVGLATMVFVLVLAHSLTRWGSGRQIVIGLVVAVLAAAVSILTDYTGLAEAFGGLGILAAAVASGAALRLRAESERRAREQIRNQERVDLARELHDSVAHHVSAITLQAQAGRAVASQRPEAALEALAVVEAEATRTLAEMRAMVRVLRDGQPAEYAPQPRSADLAALARREPSPVIDVEVAGDLSDLRPQVDAAIYRIAQESVTNALRHARGATRVQVSVTQSASAVRLRVSDDGHPEPARATTHGFGLVGMSERAQLLGGTLHAGPAPDGGWIVDAELPKELSR</sequence>
<feature type="transmembrane region" description="Helical" evidence="9">
    <location>
        <begin position="96"/>
        <end position="114"/>
    </location>
</feature>
<dbReference type="Pfam" id="PF07730">
    <property type="entry name" value="HisKA_3"/>
    <property type="match status" value="1"/>
</dbReference>
<dbReference type="PANTHER" id="PTHR24421:SF10">
    <property type="entry name" value="NITRATE_NITRITE SENSOR PROTEIN NARQ"/>
    <property type="match status" value="1"/>
</dbReference>
<dbReference type="InterPro" id="IPR050482">
    <property type="entry name" value="Sensor_HK_TwoCompSys"/>
</dbReference>
<evidence type="ECO:0000256" key="3">
    <source>
        <dbReference type="ARBA" id="ARBA00022553"/>
    </source>
</evidence>
<dbReference type="CDD" id="cd16917">
    <property type="entry name" value="HATPase_UhpB-NarQ-NarX-like"/>
    <property type="match status" value="1"/>
</dbReference>
<protein>
    <recommendedName>
        <fullName evidence="2">histidine kinase</fullName>
        <ecNumber evidence="2">2.7.13.3</ecNumber>
    </recommendedName>
</protein>
<dbReference type="SUPFAM" id="SSF55874">
    <property type="entry name" value="ATPase domain of HSP90 chaperone/DNA topoisomerase II/histidine kinase"/>
    <property type="match status" value="1"/>
</dbReference>
<keyword evidence="3" id="KW-0597">Phosphoprotein</keyword>
<name>K6WQQ5_9MICO</name>
<evidence type="ECO:0000256" key="7">
    <source>
        <dbReference type="ARBA" id="ARBA00022840"/>
    </source>
</evidence>
<evidence type="ECO:0000256" key="9">
    <source>
        <dbReference type="SAM" id="Phobius"/>
    </source>
</evidence>
<feature type="transmembrane region" description="Helical" evidence="9">
    <location>
        <begin position="145"/>
        <end position="164"/>
    </location>
</feature>
<keyword evidence="9" id="KW-0812">Transmembrane</keyword>
<gene>
    <name evidence="11" type="ORF">KILIM_005_00540</name>
</gene>
<reference evidence="11 12" key="1">
    <citation type="submission" date="2012-08" db="EMBL/GenBank/DDBJ databases">
        <title>Whole genome shotgun sequence of Kineosphaera limosa NBRC 100340.</title>
        <authorList>
            <person name="Yoshida I."/>
            <person name="Isaki S."/>
            <person name="Hosoyama A."/>
            <person name="Tsuchikane K."/>
            <person name="Katsumata H."/>
            <person name="Ando Y."/>
            <person name="Ohji S."/>
            <person name="Hamada M."/>
            <person name="Tamura T."/>
            <person name="Yamazoe A."/>
            <person name="Yamazaki S."/>
            <person name="Fujita N."/>
        </authorList>
    </citation>
    <scope>NUCLEOTIDE SEQUENCE [LARGE SCALE GENOMIC DNA]</scope>
    <source>
        <strain evidence="11 12">NBRC 100340</strain>
    </source>
</reference>
<dbReference type="AlphaFoldDB" id="K6WQQ5"/>
<feature type="transmembrane region" description="Helical" evidence="9">
    <location>
        <begin position="71"/>
        <end position="90"/>
    </location>
</feature>
<dbReference type="GO" id="GO:0005524">
    <property type="term" value="F:ATP binding"/>
    <property type="evidence" value="ECO:0007669"/>
    <property type="project" value="UniProtKB-KW"/>
</dbReference>
<dbReference type="Proteomes" id="UP000008366">
    <property type="component" value="Unassembled WGS sequence"/>
</dbReference>
<dbReference type="GO" id="GO:0000155">
    <property type="term" value="F:phosphorelay sensor kinase activity"/>
    <property type="evidence" value="ECO:0007669"/>
    <property type="project" value="InterPro"/>
</dbReference>
<evidence type="ECO:0000313" key="12">
    <source>
        <dbReference type="Proteomes" id="UP000008366"/>
    </source>
</evidence>
<keyword evidence="7" id="KW-0067">ATP-binding</keyword>
<evidence type="ECO:0000256" key="1">
    <source>
        <dbReference type="ARBA" id="ARBA00000085"/>
    </source>
</evidence>
<dbReference type="GO" id="GO:0016020">
    <property type="term" value="C:membrane"/>
    <property type="evidence" value="ECO:0007669"/>
    <property type="project" value="InterPro"/>
</dbReference>
<keyword evidence="5" id="KW-0547">Nucleotide-binding</keyword>
<dbReference type="SMART" id="SM00387">
    <property type="entry name" value="HATPase_c"/>
    <property type="match status" value="1"/>
</dbReference>
<dbReference type="eggNOG" id="COG4585">
    <property type="taxonomic scope" value="Bacteria"/>
</dbReference>
<dbReference type="InterPro" id="IPR003594">
    <property type="entry name" value="HATPase_dom"/>
</dbReference>
<evidence type="ECO:0000256" key="4">
    <source>
        <dbReference type="ARBA" id="ARBA00022679"/>
    </source>
</evidence>
<keyword evidence="12" id="KW-1185">Reference proteome</keyword>
<dbReference type="STRING" id="1184609.KILIM_005_00540"/>
<evidence type="ECO:0000256" key="5">
    <source>
        <dbReference type="ARBA" id="ARBA00022741"/>
    </source>
</evidence>
<dbReference type="InterPro" id="IPR036890">
    <property type="entry name" value="HATPase_C_sf"/>
</dbReference>
<dbReference type="EMBL" id="BAHD01000005">
    <property type="protein sequence ID" value="GAB94437.1"/>
    <property type="molecule type" value="Genomic_DNA"/>
</dbReference>
<dbReference type="RefSeq" id="WP_006590970.1">
    <property type="nucleotide sequence ID" value="NZ_BAHD01000005.1"/>
</dbReference>
<dbReference type="Pfam" id="PF02518">
    <property type="entry name" value="HATPase_c"/>
    <property type="match status" value="1"/>
</dbReference>
<keyword evidence="6 11" id="KW-0418">Kinase</keyword>
<dbReference type="OrthoDB" id="227596at2"/>
<keyword evidence="9" id="KW-1133">Transmembrane helix</keyword>
<feature type="transmembrane region" description="Helical" evidence="9">
    <location>
        <begin position="46"/>
        <end position="64"/>
    </location>
</feature>